<dbReference type="InterPro" id="IPR013216">
    <property type="entry name" value="Methyltransf_11"/>
</dbReference>
<accession>A0A317EJB7</accession>
<dbReference type="RefSeq" id="WP_109926981.1">
    <property type="nucleotide sequence ID" value="NZ_QGNZ01000004.1"/>
</dbReference>
<dbReference type="AlphaFoldDB" id="A0A317EJB7"/>
<evidence type="ECO:0000313" key="2">
    <source>
        <dbReference type="EMBL" id="PWS26415.1"/>
    </source>
</evidence>
<gene>
    <name evidence="2" type="ORF">DHW03_16675</name>
</gene>
<sequence>MPKFNVNYIRNGIKNRSFKILKQIENLVGYELVRVEKYPYTKYKNIKLNNNLSLSQNHKNINPLKLHFGCGPRVLKNWINIDLAFEPFENYLQHYQHHFNEEVRGTIADFYAIDIITQGLALPDNCVDYIFHEDFFEHLNQRDQFVFLAETFRVMKKGAVQRINTPNISASMRDHSDFKKGKTGVYTQEWNQWHHYNVVSPTILKEMANLVGFSEIIFNNKNESIIKAHLPLEYRPNFEDRPASDSNVFADLIK</sequence>
<proteinExistence type="predicted"/>
<dbReference type="Proteomes" id="UP000245379">
    <property type="component" value="Unassembled WGS sequence"/>
</dbReference>
<comment type="caution">
    <text evidence="2">The sequence shown here is derived from an EMBL/GenBank/DDBJ whole genome shotgun (WGS) entry which is preliminary data.</text>
</comment>
<feature type="domain" description="Methyltransferase type 11" evidence="1">
    <location>
        <begin position="84"/>
        <end position="159"/>
    </location>
</feature>
<dbReference type="SUPFAM" id="SSF53335">
    <property type="entry name" value="S-adenosyl-L-methionine-dependent methyltransferases"/>
    <property type="match status" value="1"/>
</dbReference>
<dbReference type="OrthoDB" id="3896938at2"/>
<evidence type="ECO:0000313" key="3">
    <source>
        <dbReference type="Proteomes" id="UP000245379"/>
    </source>
</evidence>
<dbReference type="InterPro" id="IPR029063">
    <property type="entry name" value="SAM-dependent_MTases_sf"/>
</dbReference>
<dbReference type="GO" id="GO:0008757">
    <property type="term" value="F:S-adenosylmethionine-dependent methyltransferase activity"/>
    <property type="evidence" value="ECO:0007669"/>
    <property type="project" value="InterPro"/>
</dbReference>
<dbReference type="Gene3D" id="3.40.50.150">
    <property type="entry name" value="Vaccinia Virus protein VP39"/>
    <property type="match status" value="1"/>
</dbReference>
<organism evidence="2 3">
    <name type="scientific">Pedobacter yonginense</name>
    <dbReference type="NCBI Taxonomy" id="651869"/>
    <lineage>
        <taxon>Bacteria</taxon>
        <taxon>Pseudomonadati</taxon>
        <taxon>Bacteroidota</taxon>
        <taxon>Sphingobacteriia</taxon>
        <taxon>Sphingobacteriales</taxon>
        <taxon>Sphingobacteriaceae</taxon>
        <taxon>Pedobacter</taxon>
    </lineage>
</organism>
<name>A0A317EJB7_9SPHI</name>
<keyword evidence="3" id="KW-1185">Reference proteome</keyword>
<protein>
    <recommendedName>
        <fullName evidence="1">Methyltransferase type 11 domain-containing protein</fullName>
    </recommendedName>
</protein>
<reference evidence="2 3" key="1">
    <citation type="submission" date="2018-05" db="EMBL/GenBank/DDBJ databases">
        <title>Pedobacter paludis sp. nov., isolated from wetland soil.</title>
        <authorList>
            <person name="Zhang Y."/>
            <person name="Wang G."/>
        </authorList>
    </citation>
    <scope>NUCLEOTIDE SEQUENCE [LARGE SCALE GENOMIC DNA]</scope>
    <source>
        <strain evidence="2 3">KCTC22721</strain>
    </source>
</reference>
<dbReference type="EMBL" id="QGNZ01000004">
    <property type="protein sequence ID" value="PWS26415.1"/>
    <property type="molecule type" value="Genomic_DNA"/>
</dbReference>
<dbReference type="Pfam" id="PF08241">
    <property type="entry name" value="Methyltransf_11"/>
    <property type="match status" value="1"/>
</dbReference>
<evidence type="ECO:0000259" key="1">
    <source>
        <dbReference type="Pfam" id="PF08241"/>
    </source>
</evidence>